<evidence type="ECO:0000256" key="1">
    <source>
        <dbReference type="SAM" id="MobiDB-lite"/>
    </source>
</evidence>
<protein>
    <submittedName>
        <fullName evidence="2">Uncharacterized protein</fullName>
    </submittedName>
</protein>
<proteinExistence type="predicted"/>
<name>A0A8K0RFL6_9PLEO</name>
<reference evidence="2" key="1">
    <citation type="journal article" date="2021" name="Nat. Commun.">
        <title>Genetic determinants of endophytism in the Arabidopsis root mycobiome.</title>
        <authorList>
            <person name="Mesny F."/>
            <person name="Miyauchi S."/>
            <person name="Thiergart T."/>
            <person name="Pickel B."/>
            <person name="Atanasova L."/>
            <person name="Karlsson M."/>
            <person name="Huettel B."/>
            <person name="Barry K.W."/>
            <person name="Haridas S."/>
            <person name="Chen C."/>
            <person name="Bauer D."/>
            <person name="Andreopoulos W."/>
            <person name="Pangilinan J."/>
            <person name="LaButti K."/>
            <person name="Riley R."/>
            <person name="Lipzen A."/>
            <person name="Clum A."/>
            <person name="Drula E."/>
            <person name="Henrissat B."/>
            <person name="Kohler A."/>
            <person name="Grigoriev I.V."/>
            <person name="Martin F.M."/>
            <person name="Hacquard S."/>
        </authorList>
    </citation>
    <scope>NUCLEOTIDE SEQUENCE</scope>
    <source>
        <strain evidence="2">MPI-SDFR-AT-0120</strain>
    </source>
</reference>
<gene>
    <name evidence="2" type="ORF">FB567DRAFT_232707</name>
</gene>
<feature type="region of interest" description="Disordered" evidence="1">
    <location>
        <begin position="195"/>
        <end position="229"/>
    </location>
</feature>
<dbReference type="OrthoDB" id="3794317at2759"/>
<sequence>MSQPSPPYMSADPDPFLPTIELGLEEYSQAQIEELFGPNKADHPVFEAPGDNVLENLNFEFDEQDSFQNGSSTMPSNISTPDSVSYGFDPSSAVYSHPHTAANSPQAYPLDHHYQQLHDNQPQHPYQPHMYTPTNNHHPALVRRPHLFHANVHSEATSPHFFASNRAQTYTRRRSLSHNDADRIANPTFVRLQAPRARSATPEAKQRGGPYARHARSASSGPGPETGNWEQGGHYAACSNQMRMGQAGGMMFGGLLPTIIGKPLDAESNSEDAQEQDDIVVRYMTDATQLAQSRRVIEIGAMAVRRHDVDTGSIDPRLSDEGLSVRERVVRKLAEVERHLKADSEGGRNEDALRGCEMIREALKRRSREDDGAEGEGGKRDLDVPSKVMGDEGKELFGGELDENDLMGLLLRENEREKRDDDDE</sequence>
<evidence type="ECO:0000313" key="2">
    <source>
        <dbReference type="EMBL" id="KAH7092171.1"/>
    </source>
</evidence>
<organism evidence="2 3">
    <name type="scientific">Paraphoma chrysanthemicola</name>
    <dbReference type="NCBI Taxonomy" id="798071"/>
    <lineage>
        <taxon>Eukaryota</taxon>
        <taxon>Fungi</taxon>
        <taxon>Dikarya</taxon>
        <taxon>Ascomycota</taxon>
        <taxon>Pezizomycotina</taxon>
        <taxon>Dothideomycetes</taxon>
        <taxon>Pleosporomycetidae</taxon>
        <taxon>Pleosporales</taxon>
        <taxon>Pleosporineae</taxon>
        <taxon>Phaeosphaeriaceae</taxon>
        <taxon>Paraphoma</taxon>
    </lineage>
</organism>
<feature type="region of interest" description="Disordered" evidence="1">
    <location>
        <begin position="364"/>
        <end position="401"/>
    </location>
</feature>
<dbReference type="AlphaFoldDB" id="A0A8K0RFL6"/>
<accession>A0A8K0RFL6</accession>
<evidence type="ECO:0000313" key="3">
    <source>
        <dbReference type="Proteomes" id="UP000813461"/>
    </source>
</evidence>
<comment type="caution">
    <text evidence="2">The sequence shown here is derived from an EMBL/GenBank/DDBJ whole genome shotgun (WGS) entry which is preliminary data.</text>
</comment>
<feature type="compositionally biased region" description="Basic and acidic residues" evidence="1">
    <location>
        <begin position="364"/>
        <end position="397"/>
    </location>
</feature>
<dbReference type="EMBL" id="JAGMVJ010000003">
    <property type="protein sequence ID" value="KAH7092171.1"/>
    <property type="molecule type" value="Genomic_DNA"/>
</dbReference>
<dbReference type="Proteomes" id="UP000813461">
    <property type="component" value="Unassembled WGS sequence"/>
</dbReference>
<keyword evidence="3" id="KW-1185">Reference proteome</keyword>